<evidence type="ECO:0000256" key="8">
    <source>
        <dbReference type="ARBA" id="ARBA00023136"/>
    </source>
</evidence>
<dbReference type="InterPro" id="IPR015853">
    <property type="entry name" value="ABC_transpr_FbpC"/>
</dbReference>
<dbReference type="AlphaFoldDB" id="A0A268RVD7"/>
<keyword evidence="1" id="KW-0813">Transport</keyword>
<evidence type="ECO:0000256" key="9">
    <source>
        <dbReference type="ARBA" id="ARBA00052482"/>
    </source>
</evidence>
<dbReference type="GO" id="GO:0015418">
    <property type="term" value="F:ABC-type quaternary ammonium compound transporting activity"/>
    <property type="evidence" value="ECO:0007669"/>
    <property type="project" value="UniProtKB-EC"/>
</dbReference>
<dbReference type="RefSeq" id="WP_095239466.1">
    <property type="nucleotide sequence ID" value="NZ_JAHHYG010000021.1"/>
</dbReference>
<accession>A0A268RVD7</accession>
<evidence type="ECO:0000256" key="12">
    <source>
        <dbReference type="ARBA" id="ARBA00070305"/>
    </source>
</evidence>
<dbReference type="InterPro" id="IPR013611">
    <property type="entry name" value="Transp-assoc_OB_typ2"/>
</dbReference>
<evidence type="ECO:0000256" key="10">
    <source>
        <dbReference type="ARBA" id="ARBA00063934"/>
    </source>
</evidence>
<name>A0A268RVD7_SHOCL</name>
<evidence type="ECO:0000256" key="1">
    <source>
        <dbReference type="ARBA" id="ARBA00022448"/>
    </source>
</evidence>
<keyword evidence="5" id="KW-0067">ATP-binding</keyword>
<evidence type="ECO:0000256" key="7">
    <source>
        <dbReference type="ARBA" id="ARBA00023065"/>
    </source>
</evidence>
<dbReference type="GO" id="GO:0043190">
    <property type="term" value="C:ATP-binding cassette (ABC) transporter complex"/>
    <property type="evidence" value="ECO:0007669"/>
    <property type="project" value="InterPro"/>
</dbReference>
<comment type="subunit">
    <text evidence="10">The complex is composed of two ATP-binding proteins (OpuCA), two transmembrane proteins (OpuCB and OpuCD) and a solute-binding protein (OpuCC).</text>
</comment>
<dbReference type="Proteomes" id="UP000216133">
    <property type="component" value="Unassembled WGS sequence"/>
</dbReference>
<reference evidence="14 15" key="1">
    <citation type="submission" date="2017-07" db="EMBL/GenBank/DDBJ databases">
        <title>Isolation and whole genome analysis of endospore-forming bacteria from heroin.</title>
        <authorList>
            <person name="Kalinowski J."/>
            <person name="Ahrens B."/>
            <person name="Al-Dilaimi A."/>
            <person name="Winkler A."/>
            <person name="Wibberg D."/>
            <person name="Schleenbecker U."/>
            <person name="Ruckert C."/>
            <person name="Wolfel R."/>
            <person name="Grass G."/>
        </authorList>
    </citation>
    <scope>NUCLEOTIDE SEQUENCE [LARGE SCALE GENOMIC DNA]</scope>
    <source>
        <strain evidence="14 15">7523-2</strain>
    </source>
</reference>
<keyword evidence="6" id="KW-0408">Iron</keyword>
<keyword evidence="3" id="KW-0410">Iron transport</keyword>
<dbReference type="InterPro" id="IPR008995">
    <property type="entry name" value="Mo/tungstate-bd_C_term_dom"/>
</dbReference>
<dbReference type="PROSITE" id="PS50893">
    <property type="entry name" value="ABC_TRANSPORTER_2"/>
    <property type="match status" value="1"/>
</dbReference>
<evidence type="ECO:0000256" key="11">
    <source>
        <dbReference type="ARBA" id="ARBA00066388"/>
    </source>
</evidence>
<dbReference type="EC" id="7.6.2.9" evidence="11"/>
<comment type="caution">
    <text evidence="14">The sequence shown here is derived from an EMBL/GenBank/DDBJ whole genome shotgun (WGS) entry which is preliminary data.</text>
</comment>
<dbReference type="SMART" id="SM00382">
    <property type="entry name" value="AAA"/>
    <property type="match status" value="1"/>
</dbReference>
<dbReference type="Pfam" id="PF00005">
    <property type="entry name" value="ABC_tran"/>
    <property type="match status" value="1"/>
</dbReference>
<dbReference type="InterPro" id="IPR003439">
    <property type="entry name" value="ABC_transporter-like_ATP-bd"/>
</dbReference>
<dbReference type="CDD" id="cd03259">
    <property type="entry name" value="ABC_Carb_Solutes_like"/>
    <property type="match status" value="1"/>
</dbReference>
<evidence type="ECO:0000259" key="13">
    <source>
        <dbReference type="PROSITE" id="PS50893"/>
    </source>
</evidence>
<evidence type="ECO:0000256" key="6">
    <source>
        <dbReference type="ARBA" id="ARBA00023004"/>
    </source>
</evidence>
<dbReference type="Gene3D" id="3.40.50.300">
    <property type="entry name" value="P-loop containing nucleotide triphosphate hydrolases"/>
    <property type="match status" value="1"/>
</dbReference>
<dbReference type="GO" id="GO:0005524">
    <property type="term" value="F:ATP binding"/>
    <property type="evidence" value="ECO:0007669"/>
    <property type="project" value="UniProtKB-KW"/>
</dbReference>
<organism evidence="14 15">
    <name type="scientific">Shouchella clausii</name>
    <name type="common">Alkalihalobacillus clausii</name>
    <dbReference type="NCBI Taxonomy" id="79880"/>
    <lineage>
        <taxon>Bacteria</taxon>
        <taxon>Bacillati</taxon>
        <taxon>Bacillota</taxon>
        <taxon>Bacilli</taxon>
        <taxon>Bacillales</taxon>
        <taxon>Bacillaceae</taxon>
        <taxon>Shouchella</taxon>
    </lineage>
</organism>
<feature type="domain" description="ABC transporter" evidence="13">
    <location>
        <begin position="3"/>
        <end position="241"/>
    </location>
</feature>
<keyword evidence="4" id="KW-0547">Nucleotide-binding</keyword>
<keyword evidence="2" id="KW-1003">Cell membrane</keyword>
<proteinExistence type="predicted"/>
<gene>
    <name evidence="14" type="ORF">CHH61_19780</name>
</gene>
<evidence type="ECO:0000256" key="4">
    <source>
        <dbReference type="ARBA" id="ARBA00022741"/>
    </source>
</evidence>
<sequence length="354" mass="39774">MTTKITGLRKAFDAFEALRSIDLSIEAGEFVAVLGPSGCGKTTLLRLIAGFERPTDGEIYMDGVCVSTKKHVVPPERRNIGMVFQSFALWPHLSVQEQVEFPLRHHPHTPANLKKHYKERALDVLKLVGLGHLGKRMPNELSGGQKQRVALARAMAHQPSLLLMDEPLSSLDAELREEMRREIQNVHRHTNSSVVYVTHDQGEALAMADRIVIMKEGEIEQIGTPEDIFLYPKTTYVATFVGKATILSGKWNGNDFHPDVDPTLRWDGTDIAAAFKQQQTYPVRPDQWRLNDQQRGIKATIANVLYQGREIQYAVQLGEETVTVYGSLNERYRIGDTVCLQKEEAPVPRKAQIG</sequence>
<dbReference type="InterPro" id="IPR003593">
    <property type="entry name" value="AAA+_ATPase"/>
</dbReference>
<dbReference type="PANTHER" id="PTHR42781:SF9">
    <property type="entry name" value="AMINO ACID ABC TRANSPORTER, ATP-BINDING PROTEIN-RELATED"/>
    <property type="match status" value="1"/>
</dbReference>
<dbReference type="SUPFAM" id="SSF50331">
    <property type="entry name" value="MOP-like"/>
    <property type="match status" value="1"/>
</dbReference>
<dbReference type="SUPFAM" id="SSF52540">
    <property type="entry name" value="P-loop containing nucleoside triphosphate hydrolases"/>
    <property type="match status" value="1"/>
</dbReference>
<dbReference type="GO" id="GO:0016887">
    <property type="term" value="F:ATP hydrolysis activity"/>
    <property type="evidence" value="ECO:0007669"/>
    <property type="project" value="InterPro"/>
</dbReference>
<dbReference type="InterPro" id="IPR017871">
    <property type="entry name" value="ABC_transporter-like_CS"/>
</dbReference>
<dbReference type="GO" id="GO:0015408">
    <property type="term" value="F:ABC-type ferric iron transporter activity"/>
    <property type="evidence" value="ECO:0007669"/>
    <property type="project" value="InterPro"/>
</dbReference>
<comment type="catalytic activity">
    <reaction evidence="9">
        <text>a quaternary ammonium(out) + ATP + H2O = a quaternary ammonium(in) + ADP + phosphate + H(+)</text>
        <dbReference type="Rhea" id="RHEA:11036"/>
        <dbReference type="ChEBI" id="CHEBI:15377"/>
        <dbReference type="ChEBI" id="CHEBI:15378"/>
        <dbReference type="ChEBI" id="CHEBI:30616"/>
        <dbReference type="ChEBI" id="CHEBI:35267"/>
        <dbReference type="ChEBI" id="CHEBI:43474"/>
        <dbReference type="ChEBI" id="CHEBI:456216"/>
        <dbReference type="EC" id="7.6.2.9"/>
    </reaction>
</comment>
<protein>
    <recommendedName>
        <fullName evidence="12">Carnitine transport ATP-binding protein OpuCA</fullName>
        <ecNumber evidence="11">7.6.2.9</ecNumber>
    </recommendedName>
</protein>
<dbReference type="EMBL" id="NPBS01000119">
    <property type="protein sequence ID" value="PAF24225.1"/>
    <property type="molecule type" value="Genomic_DNA"/>
</dbReference>
<evidence type="ECO:0000256" key="2">
    <source>
        <dbReference type="ARBA" id="ARBA00022475"/>
    </source>
</evidence>
<dbReference type="Pfam" id="PF08402">
    <property type="entry name" value="TOBE_2"/>
    <property type="match status" value="1"/>
</dbReference>
<evidence type="ECO:0000313" key="14">
    <source>
        <dbReference type="EMBL" id="PAF24225.1"/>
    </source>
</evidence>
<dbReference type="InterPro" id="IPR027417">
    <property type="entry name" value="P-loop_NTPase"/>
</dbReference>
<keyword evidence="8" id="KW-0472">Membrane</keyword>
<evidence type="ECO:0000256" key="3">
    <source>
        <dbReference type="ARBA" id="ARBA00022496"/>
    </source>
</evidence>
<dbReference type="PANTHER" id="PTHR42781">
    <property type="entry name" value="SPERMIDINE/PUTRESCINE IMPORT ATP-BINDING PROTEIN POTA"/>
    <property type="match status" value="1"/>
</dbReference>
<evidence type="ECO:0000256" key="5">
    <source>
        <dbReference type="ARBA" id="ARBA00022840"/>
    </source>
</evidence>
<keyword evidence="7" id="KW-0406">Ion transport</keyword>
<evidence type="ECO:0000313" key="15">
    <source>
        <dbReference type="Proteomes" id="UP000216133"/>
    </source>
</evidence>
<dbReference type="InterPro" id="IPR050093">
    <property type="entry name" value="ABC_SmlMolc_Importer"/>
</dbReference>
<dbReference type="PROSITE" id="PS00211">
    <property type="entry name" value="ABC_TRANSPORTER_1"/>
    <property type="match status" value="1"/>
</dbReference>
<dbReference type="FunFam" id="3.40.50.300:FF:000425">
    <property type="entry name" value="Probable ABC transporter, ATP-binding subunit"/>
    <property type="match status" value="1"/>
</dbReference>